<evidence type="ECO:0000313" key="5">
    <source>
        <dbReference type="EMBL" id="CCC49191.1"/>
    </source>
</evidence>
<dbReference type="AlphaFoldDB" id="G0TYY8"/>
<accession>G0TYY8</accession>
<keyword evidence="1" id="KW-0489">Methyltransferase</keyword>
<feature type="compositionally biased region" description="Basic and acidic residues" evidence="3">
    <location>
        <begin position="300"/>
        <end position="309"/>
    </location>
</feature>
<name>G0TYY8_TRYVY</name>
<dbReference type="PANTHER" id="PTHR46103:SF1">
    <property type="entry name" value="RRNA METHYLTRANSFERASE 1, MITOCHONDRIAL"/>
    <property type="match status" value="1"/>
</dbReference>
<evidence type="ECO:0000259" key="4">
    <source>
        <dbReference type="Pfam" id="PF00588"/>
    </source>
</evidence>
<feature type="region of interest" description="Disordered" evidence="3">
    <location>
        <begin position="80"/>
        <end position="104"/>
    </location>
</feature>
<evidence type="ECO:0000256" key="3">
    <source>
        <dbReference type="SAM" id="MobiDB-lite"/>
    </source>
</evidence>
<protein>
    <recommendedName>
        <fullName evidence="4">tRNA/rRNA methyltransferase SpoU type domain-containing protein</fullName>
    </recommendedName>
</protein>
<dbReference type="GO" id="GO:0003723">
    <property type="term" value="F:RNA binding"/>
    <property type="evidence" value="ECO:0007669"/>
    <property type="project" value="InterPro"/>
</dbReference>
<dbReference type="EMBL" id="HE573023">
    <property type="protein sequence ID" value="CCC49191.1"/>
    <property type="molecule type" value="Genomic_DNA"/>
</dbReference>
<organism evidence="5">
    <name type="scientific">Trypanosoma vivax (strain Y486)</name>
    <dbReference type="NCBI Taxonomy" id="1055687"/>
    <lineage>
        <taxon>Eukaryota</taxon>
        <taxon>Discoba</taxon>
        <taxon>Euglenozoa</taxon>
        <taxon>Kinetoplastea</taxon>
        <taxon>Metakinetoplastina</taxon>
        <taxon>Trypanosomatida</taxon>
        <taxon>Trypanosomatidae</taxon>
        <taxon>Trypanosoma</taxon>
        <taxon>Duttonella</taxon>
    </lineage>
</organism>
<evidence type="ECO:0000256" key="1">
    <source>
        <dbReference type="ARBA" id="ARBA00022603"/>
    </source>
</evidence>
<dbReference type="GO" id="GO:0016435">
    <property type="term" value="F:rRNA (guanine) methyltransferase activity"/>
    <property type="evidence" value="ECO:0007669"/>
    <property type="project" value="TreeGrafter"/>
</dbReference>
<evidence type="ECO:0000256" key="2">
    <source>
        <dbReference type="ARBA" id="ARBA00022679"/>
    </source>
</evidence>
<sequence length="435" mass="46785">MQRGTHCLRAVNKASGRRWSPIPKPPPPNMDRLCGTHSVLNALRAAYLGPRRQHPHRDRLCCLYVRDFSLAVGRDATDKDVSEVDGRPTAGVGDAESASVLRGNGGACRGDSGSQILVPPEYPSVQRIVSLARALNVEVKPVERRELVLLCGERRNQNIVLEAASFSPKDVVACPWHNNRSGPTGARDAYCGDRGARTVPQADSDSVLFLDHIIDPANVGAIIRSAFCLGLQRVVLSSDSASCTAAVARASAGLVEFMQVYRSVVPTCVFLENTMAQHQPRADDCVLEIYGSSTAPAHRWDSVESKGEGSRGGGVRDLGLKGSPHCEKRRRRLLLLGNEGSGLSPEVMQFCTHVAHVPLRWKVLGGLQCPVPVRDGMVTVRRRRPPETGNGGGFSPDEVAVLRPGDVSLNVSAAGALILASLLAGEQMVSIQRIR</sequence>
<dbReference type="InterPro" id="IPR001537">
    <property type="entry name" value="SpoU_MeTrfase"/>
</dbReference>
<feature type="region of interest" description="Disordered" evidence="3">
    <location>
        <begin position="300"/>
        <end position="321"/>
    </location>
</feature>
<dbReference type="InterPro" id="IPR029026">
    <property type="entry name" value="tRNA_m1G_MTases_N"/>
</dbReference>
<dbReference type="InterPro" id="IPR029028">
    <property type="entry name" value="Alpha/beta_knot_MTases"/>
</dbReference>
<dbReference type="OMA" id="CTHTAHI"/>
<dbReference type="PANTHER" id="PTHR46103">
    <property type="entry name" value="RRNA METHYLTRANSFERASE 1, MITOCHONDRIAL"/>
    <property type="match status" value="1"/>
</dbReference>
<keyword evidence="2" id="KW-0808">Transferase</keyword>
<dbReference type="VEuPathDB" id="TriTrypDB:TvY486_0705180"/>
<reference evidence="5" key="1">
    <citation type="journal article" date="2012" name="Proc. Natl. Acad. Sci. U.S.A.">
        <title>Antigenic diversity is generated by distinct evolutionary mechanisms in African trypanosome species.</title>
        <authorList>
            <person name="Jackson A.P."/>
            <person name="Berry A."/>
            <person name="Aslett M."/>
            <person name="Allison H.C."/>
            <person name="Burton P."/>
            <person name="Vavrova-Anderson J."/>
            <person name="Brown R."/>
            <person name="Browne H."/>
            <person name="Corton N."/>
            <person name="Hauser H."/>
            <person name="Gamble J."/>
            <person name="Gilderthorp R."/>
            <person name="Marcello L."/>
            <person name="McQuillan J."/>
            <person name="Otto T.D."/>
            <person name="Quail M.A."/>
            <person name="Sanders M.J."/>
            <person name="van Tonder A."/>
            <person name="Ginger M.L."/>
            <person name="Field M.C."/>
            <person name="Barry J.D."/>
            <person name="Hertz-Fowler C."/>
            <person name="Berriman M."/>
        </authorList>
    </citation>
    <scope>NUCLEOTIDE SEQUENCE</scope>
    <source>
        <strain evidence="5">Y486</strain>
    </source>
</reference>
<feature type="domain" description="tRNA/rRNA methyltransferase SpoU type" evidence="4">
    <location>
        <begin position="207"/>
        <end position="360"/>
    </location>
</feature>
<proteinExistence type="predicted"/>
<dbReference type="Gene3D" id="3.40.1280.10">
    <property type="match status" value="1"/>
</dbReference>
<dbReference type="SUPFAM" id="SSF75217">
    <property type="entry name" value="alpha/beta knot"/>
    <property type="match status" value="1"/>
</dbReference>
<gene>
    <name evidence="5" type="ORF">TVY486_0705180</name>
</gene>
<dbReference type="InterPro" id="IPR047182">
    <property type="entry name" value="MRM1"/>
</dbReference>
<dbReference type="Pfam" id="PF00588">
    <property type="entry name" value="SpoU_methylase"/>
    <property type="match status" value="1"/>
</dbReference>